<organism evidence="1 2">
    <name type="scientific">Racocetra persica</name>
    <dbReference type="NCBI Taxonomy" id="160502"/>
    <lineage>
        <taxon>Eukaryota</taxon>
        <taxon>Fungi</taxon>
        <taxon>Fungi incertae sedis</taxon>
        <taxon>Mucoromycota</taxon>
        <taxon>Glomeromycotina</taxon>
        <taxon>Glomeromycetes</taxon>
        <taxon>Diversisporales</taxon>
        <taxon>Gigasporaceae</taxon>
        <taxon>Racocetra</taxon>
    </lineage>
</organism>
<name>A0ACA9RY75_9GLOM</name>
<protein>
    <submittedName>
        <fullName evidence="1">23399_t:CDS:1</fullName>
    </submittedName>
</protein>
<dbReference type="Proteomes" id="UP000789920">
    <property type="component" value="Unassembled WGS sequence"/>
</dbReference>
<proteinExistence type="predicted"/>
<keyword evidence="2" id="KW-1185">Reference proteome</keyword>
<sequence>DDEYPINTFNNSFTSVSHKLLVVIPSHITEIKARKLMREFMFGIKDNLIPCTEQNGDIYYKFLVKSYRNVDYGMYVLKDFKAEVMEFDDIVEFPKLPNGVDWQKVVLTWISYDYVAIIDEHSVIDLKKLRQILDSSIINNYSMTPKQKSNLVWGRFDNQMSDDMLIVLGRESIDTLLNFDYFTMPNRNETLIEIFTNQISLAYYYFEIENLTNESKLFFINDQIGMIEWSNSVKTIPVEKTIGIGRVYLESDVRNLVVYLSITKSTVCHPIVRENADDVTDNKRRYAKKHGYSFVARSEEYNVQQLYKNRESIWGKIDSIEKVLPHYDW</sequence>
<feature type="non-terminal residue" evidence="1">
    <location>
        <position position="329"/>
    </location>
</feature>
<reference evidence="1" key="1">
    <citation type="submission" date="2021-06" db="EMBL/GenBank/DDBJ databases">
        <authorList>
            <person name="Kallberg Y."/>
            <person name="Tangrot J."/>
            <person name="Rosling A."/>
        </authorList>
    </citation>
    <scope>NUCLEOTIDE SEQUENCE</scope>
    <source>
        <strain evidence="1">MA461A</strain>
    </source>
</reference>
<accession>A0ACA9RY75</accession>
<comment type="caution">
    <text evidence="1">The sequence shown here is derived from an EMBL/GenBank/DDBJ whole genome shotgun (WGS) entry which is preliminary data.</text>
</comment>
<gene>
    <name evidence="1" type="ORF">RPERSI_LOCUS24125</name>
</gene>
<evidence type="ECO:0000313" key="2">
    <source>
        <dbReference type="Proteomes" id="UP000789920"/>
    </source>
</evidence>
<evidence type="ECO:0000313" key="1">
    <source>
        <dbReference type="EMBL" id="CAG8815035.1"/>
    </source>
</evidence>
<dbReference type="EMBL" id="CAJVQC010076841">
    <property type="protein sequence ID" value="CAG8815035.1"/>
    <property type="molecule type" value="Genomic_DNA"/>
</dbReference>
<feature type="non-terminal residue" evidence="1">
    <location>
        <position position="1"/>
    </location>
</feature>